<feature type="region of interest" description="Disordered" evidence="6">
    <location>
        <begin position="1"/>
        <end position="20"/>
    </location>
</feature>
<feature type="compositionally biased region" description="Basic and acidic residues" evidence="6">
    <location>
        <begin position="11"/>
        <end position="20"/>
    </location>
</feature>
<feature type="transmembrane region" description="Helical" evidence="7">
    <location>
        <begin position="104"/>
        <end position="123"/>
    </location>
</feature>
<organism evidence="8 9">
    <name type="scientific">Tissierella carlieri</name>
    <dbReference type="NCBI Taxonomy" id="689904"/>
    <lineage>
        <taxon>Bacteria</taxon>
        <taxon>Bacillati</taxon>
        <taxon>Bacillota</taxon>
        <taxon>Tissierellia</taxon>
        <taxon>Tissierellales</taxon>
        <taxon>Tissierellaceae</taxon>
        <taxon>Tissierella</taxon>
    </lineage>
</organism>
<evidence type="ECO:0000256" key="5">
    <source>
        <dbReference type="ARBA" id="ARBA00023136"/>
    </source>
</evidence>
<feature type="transmembrane region" description="Helical" evidence="7">
    <location>
        <begin position="169"/>
        <end position="186"/>
    </location>
</feature>
<name>A0ABT1SBZ2_9FIRM</name>
<keyword evidence="3 7" id="KW-0812">Transmembrane</keyword>
<dbReference type="CDD" id="cd11484">
    <property type="entry name" value="SLC-NCS1sbd_CobB-like"/>
    <property type="match status" value="1"/>
</dbReference>
<keyword evidence="4 7" id="KW-1133">Transmembrane helix</keyword>
<accession>A0ABT1SBZ2</accession>
<dbReference type="RefSeq" id="WP_256311836.1">
    <property type="nucleotide sequence ID" value="NZ_JANGAC010000009.1"/>
</dbReference>
<evidence type="ECO:0000313" key="8">
    <source>
        <dbReference type="EMBL" id="MCQ4924011.1"/>
    </source>
</evidence>
<dbReference type="PANTHER" id="PTHR30569">
    <property type="entry name" value="CYTOSINE TRANSPORTER CODB"/>
    <property type="match status" value="1"/>
</dbReference>
<evidence type="ECO:0000256" key="3">
    <source>
        <dbReference type="ARBA" id="ARBA00022692"/>
    </source>
</evidence>
<dbReference type="EMBL" id="JANGAC010000009">
    <property type="protein sequence ID" value="MCQ4924011.1"/>
    <property type="molecule type" value="Genomic_DNA"/>
</dbReference>
<dbReference type="Gene3D" id="1.10.4160.10">
    <property type="entry name" value="Hydantoin permease"/>
    <property type="match status" value="1"/>
</dbReference>
<feature type="transmembrane region" description="Helical" evidence="7">
    <location>
        <begin position="61"/>
        <end position="83"/>
    </location>
</feature>
<feature type="transmembrane region" description="Helical" evidence="7">
    <location>
        <begin position="373"/>
        <end position="392"/>
    </location>
</feature>
<evidence type="ECO:0000256" key="6">
    <source>
        <dbReference type="SAM" id="MobiDB-lite"/>
    </source>
</evidence>
<feature type="transmembrane region" description="Helical" evidence="7">
    <location>
        <begin position="28"/>
        <end position="55"/>
    </location>
</feature>
<comment type="similarity">
    <text evidence="2">Belongs to the purine-cytosine permease (2.A.39) family.</text>
</comment>
<dbReference type="Proteomes" id="UP001524478">
    <property type="component" value="Unassembled WGS sequence"/>
</dbReference>
<reference evidence="8 9" key="1">
    <citation type="submission" date="2022-06" db="EMBL/GenBank/DDBJ databases">
        <title>Isolation of gut microbiota from human fecal samples.</title>
        <authorList>
            <person name="Pamer E.G."/>
            <person name="Barat B."/>
            <person name="Waligurski E."/>
            <person name="Medina S."/>
            <person name="Paddock L."/>
            <person name="Mostad J."/>
        </authorList>
    </citation>
    <scope>NUCLEOTIDE SEQUENCE [LARGE SCALE GENOMIC DNA]</scope>
    <source>
        <strain evidence="8 9">DFI.7.95</strain>
    </source>
</reference>
<dbReference type="InterPro" id="IPR030191">
    <property type="entry name" value="CodB"/>
</dbReference>
<evidence type="ECO:0000256" key="7">
    <source>
        <dbReference type="SAM" id="Phobius"/>
    </source>
</evidence>
<comment type="subcellular location">
    <subcellularLocation>
        <location evidence="1">Membrane</location>
        <topology evidence="1">Multi-pass membrane protein</topology>
    </subcellularLocation>
</comment>
<keyword evidence="5 7" id="KW-0472">Membrane</keyword>
<sequence length="432" mass="45506">MTTNIQTHHTSQHDNATERVPENQKKGFFDVAIVAAGFCIAMSGLFTGASIAVGLDLKQAIIASFIGNTILSIYGGAVGAAGAKEGVATPMLARPGFGRQGSKVVSLVLALSMLGWFSVQVGFFGDTINAMFPNGGFLTTKYVAAFWGGILMLLTAYYGYKGISLLSKIAVPLIVITATIGMIVAVKQVGGWNVVASMKPEQSMGLGAGIVMVVGSFAGGASAQADITRYAKSTKVAWLGTIFGYMVANVFIIMAGFVTTVATGIGDLPSAMLQLGLGIPALLVLIGAQWTTNDNNLYTSSLGLANIINVDRSKIVLVSGVIATLVGVAGLSNYFADWLVLLGIGVPPMAGIILADYFFISNQKYEYGKGSEYCQWNINAFISWAIACLVGYFVNWGIASLNSLIVGMVVYIILMKMNKDKKIGLIGTYIEP</sequence>
<evidence type="ECO:0000256" key="2">
    <source>
        <dbReference type="ARBA" id="ARBA00008974"/>
    </source>
</evidence>
<evidence type="ECO:0000313" key="9">
    <source>
        <dbReference type="Proteomes" id="UP001524478"/>
    </source>
</evidence>
<feature type="transmembrane region" description="Helical" evidence="7">
    <location>
        <begin position="313"/>
        <end position="332"/>
    </location>
</feature>
<proteinExistence type="inferred from homology"/>
<evidence type="ECO:0000256" key="4">
    <source>
        <dbReference type="ARBA" id="ARBA00022989"/>
    </source>
</evidence>
<feature type="transmembrane region" description="Helical" evidence="7">
    <location>
        <begin position="237"/>
        <end position="265"/>
    </location>
</feature>
<protein>
    <submittedName>
        <fullName evidence="8">Cytosine permease</fullName>
    </submittedName>
</protein>
<dbReference type="Pfam" id="PF02133">
    <property type="entry name" value="Transp_cyt_pur"/>
    <property type="match status" value="1"/>
</dbReference>
<keyword evidence="9" id="KW-1185">Reference proteome</keyword>
<feature type="transmembrane region" description="Helical" evidence="7">
    <location>
        <begin position="143"/>
        <end position="160"/>
    </location>
</feature>
<comment type="caution">
    <text evidence="8">The sequence shown here is derived from an EMBL/GenBank/DDBJ whole genome shotgun (WGS) entry which is preliminary data.</text>
</comment>
<gene>
    <name evidence="8" type="ORF">NE686_12995</name>
</gene>
<feature type="transmembrane region" description="Helical" evidence="7">
    <location>
        <begin position="271"/>
        <end position="292"/>
    </location>
</feature>
<feature type="transmembrane region" description="Helical" evidence="7">
    <location>
        <begin position="338"/>
        <end position="361"/>
    </location>
</feature>
<dbReference type="InterPro" id="IPR001248">
    <property type="entry name" value="Pur-cyt_permease"/>
</dbReference>
<evidence type="ECO:0000256" key="1">
    <source>
        <dbReference type="ARBA" id="ARBA00004141"/>
    </source>
</evidence>
<feature type="transmembrane region" description="Helical" evidence="7">
    <location>
        <begin position="206"/>
        <end position="225"/>
    </location>
</feature>
<dbReference type="PANTHER" id="PTHR30569:SF0">
    <property type="entry name" value="CYTOSINE PERMEASE"/>
    <property type="match status" value="1"/>
</dbReference>